<keyword evidence="2" id="KW-1185">Reference proteome</keyword>
<gene>
    <name evidence="1" type="ORF">GGI18_002401</name>
</gene>
<protein>
    <submittedName>
        <fullName evidence="1">Uncharacterized protein</fullName>
    </submittedName>
</protein>
<evidence type="ECO:0000313" key="1">
    <source>
        <dbReference type="EMBL" id="KAJ2789444.1"/>
    </source>
</evidence>
<comment type="caution">
    <text evidence="1">The sequence shown here is derived from an EMBL/GenBank/DDBJ whole genome shotgun (WGS) entry which is preliminary data.</text>
</comment>
<name>A0ACC1KGP7_9FUNG</name>
<dbReference type="Proteomes" id="UP001140066">
    <property type="component" value="Unassembled WGS sequence"/>
</dbReference>
<organism evidence="1 2">
    <name type="scientific">Coemansia linderi</name>
    <dbReference type="NCBI Taxonomy" id="2663919"/>
    <lineage>
        <taxon>Eukaryota</taxon>
        <taxon>Fungi</taxon>
        <taxon>Fungi incertae sedis</taxon>
        <taxon>Zoopagomycota</taxon>
        <taxon>Kickxellomycotina</taxon>
        <taxon>Kickxellomycetes</taxon>
        <taxon>Kickxellales</taxon>
        <taxon>Kickxellaceae</taxon>
        <taxon>Coemansia</taxon>
    </lineage>
</organism>
<proteinExistence type="predicted"/>
<sequence>MQISQHGAGSSARDNIVFDNSASGGSIGGGDPRRASHPHYAYESQQPKPRYPATSYYSTPPPSNPLPPQGALIRAAQAGGSVPGIRSPPPLLIQGQPRGQQQQQHHHHQPFPHSTPMSSSSAPTLQFSNVRTAHPNHQQQQQQQRLSDLSLTSQPHQYQTGRQHPAHLATKSPPRAHTNLQNSSQLNERPLSLPPIRTSSSAAPAHAAHPRSSVSQHANTASASPYSSSASLASSMFAGASHSAPRPSLPHHHSPLPSISGLARTIPPTAGGAASSLLTPNAGESPTGLSVGPQGIRSNAAAGGGSRSYSVGQSSGGSGAMSQQKVEKNRFQANIRAFVDHHFISHPSAQWDYQQSFKAPRNAQATHQIVQAFYASYGGTYERIEHGLSVYFSSLKAKHRTTDDKAMLKQQRDRRRARRIKKAAGRRKVFDQAQYPYLPREFDLQQCFIPSVMSPEHTDEEGEVKVGGLPWRSNIFNELFRHLDTLRPKRTPRPTDPNLIGGVLPPPEVPEFMLDREYMLVDRSYHHDPEEDIEMDSSTDDAESRPGSDAYM</sequence>
<evidence type="ECO:0000313" key="2">
    <source>
        <dbReference type="Proteomes" id="UP001140066"/>
    </source>
</evidence>
<dbReference type="EMBL" id="JANBUK010000575">
    <property type="protein sequence ID" value="KAJ2789444.1"/>
    <property type="molecule type" value="Genomic_DNA"/>
</dbReference>
<reference evidence="1" key="1">
    <citation type="submission" date="2022-07" db="EMBL/GenBank/DDBJ databases">
        <title>Phylogenomic reconstructions and comparative analyses of Kickxellomycotina fungi.</title>
        <authorList>
            <person name="Reynolds N.K."/>
            <person name="Stajich J.E."/>
            <person name="Barry K."/>
            <person name="Grigoriev I.V."/>
            <person name="Crous P."/>
            <person name="Smith M.E."/>
        </authorList>
    </citation>
    <scope>NUCLEOTIDE SEQUENCE</scope>
    <source>
        <strain evidence="1">BCRC 34191</strain>
    </source>
</reference>
<accession>A0ACC1KGP7</accession>